<evidence type="ECO:0000259" key="1">
    <source>
        <dbReference type="Pfam" id="PF13610"/>
    </source>
</evidence>
<organism evidence="2">
    <name type="scientific">uncultured Chloroflexia bacterium</name>
    <dbReference type="NCBI Taxonomy" id="1672391"/>
    <lineage>
        <taxon>Bacteria</taxon>
        <taxon>Bacillati</taxon>
        <taxon>Chloroflexota</taxon>
        <taxon>Chloroflexia</taxon>
        <taxon>environmental samples</taxon>
    </lineage>
</organism>
<reference evidence="2" key="1">
    <citation type="submission" date="2020-02" db="EMBL/GenBank/DDBJ databases">
        <authorList>
            <person name="Meier V. D."/>
        </authorList>
    </citation>
    <scope>NUCLEOTIDE SEQUENCE</scope>
    <source>
        <strain evidence="2">AVDCRST_MAG93</strain>
    </source>
</reference>
<dbReference type="EMBL" id="CADCTR010003295">
    <property type="protein sequence ID" value="CAA9392812.1"/>
    <property type="molecule type" value="Genomic_DNA"/>
</dbReference>
<accession>A0A6J4NN11</accession>
<gene>
    <name evidence="2" type="ORF">AVDCRST_MAG93-9813</name>
</gene>
<proteinExistence type="predicted"/>
<protein>
    <submittedName>
        <fullName evidence="2">Mobile element protein</fullName>
    </submittedName>
</protein>
<dbReference type="Pfam" id="PF13610">
    <property type="entry name" value="DDE_Tnp_IS240"/>
    <property type="match status" value="1"/>
</dbReference>
<sequence>MMPTRVTTDKAKCYPPALRAVLPDAEHRTSKYLNNGIERDHGHLKQRLYAMRGFGYPLGVEASADVVVRGHALVRNLCNGFSALTVAVPGNLRLAVAWPQLTQAIYLLLSADFYTLDALDSSLVVPVAPEQQLPTPSQQYLAGESELTLNLAERSRLNRECSLSESHPNISYATYVIVPSNTLKGNA</sequence>
<feature type="domain" description="DDE" evidence="1">
    <location>
        <begin position="3"/>
        <end position="78"/>
    </location>
</feature>
<dbReference type="InterPro" id="IPR032874">
    <property type="entry name" value="DDE_dom"/>
</dbReference>
<dbReference type="AlphaFoldDB" id="A0A6J4NN11"/>
<evidence type="ECO:0000313" key="2">
    <source>
        <dbReference type="EMBL" id="CAA9392812.1"/>
    </source>
</evidence>
<name>A0A6J4NN11_9CHLR</name>